<gene>
    <name evidence="1" type="ORF">PMV_390</name>
</gene>
<sequence length="149" mass="17975">MERFLKNNEKISFYVVTQEPEKIKGEFVFEVKGKKFYALKGKYKHRVVSLSETFCMRPDGVSFPHCKKLFVEKCEKNFFFFFVNRRNFPELEELWLNSHPCESNIFFMDIPKIFLVDYYQRYERYGSSPKTVVSRATGKEFSEEKAKYF</sequence>
<dbReference type="Pfam" id="PF19163">
    <property type="entry name" value="DUF5845"/>
    <property type="match status" value="1"/>
</dbReference>
<organism evidence="1 2">
    <name type="scientific">Port-miou virus</name>
    <dbReference type="NCBI Taxonomy" id="1733873"/>
    <lineage>
        <taxon>Viruses</taxon>
        <taxon>Varidnaviria</taxon>
        <taxon>Bamfordvirae</taxon>
        <taxon>Nucleocytoviricota</taxon>
        <taxon>Megaviricetes</taxon>
        <taxon>Pimascovirales</taxon>
        <taxon>Pimascovirales incertae sedis</taxon>
        <taxon>Marseilleviridae</taxon>
        <taxon>Losannavirus</taxon>
        <taxon>Losannavirus lausannense</taxon>
        <taxon>Lausannevirus</taxon>
    </lineage>
</organism>
<proteinExistence type="predicted"/>
<reference evidence="1" key="1">
    <citation type="journal article" date="2015" name="Genome Announc.">
        <title>Complete Genome Sequence of a New Member of the Marseilleviridae Recovered from the Brackish Submarine Spring in the Cassis Port-Miou Calanque, France.</title>
        <authorList>
            <person name="Doutre G."/>
            <person name="Arfib B."/>
            <person name="Rochette P."/>
            <person name="Claverie J.M."/>
            <person name="Bonin P."/>
            <person name="Abergel C."/>
        </authorList>
    </citation>
    <scope>NUCLEOTIDE SEQUENCE [LARGE SCALE GENOMIC DNA]</scope>
    <source>
        <strain evidence="1">1</strain>
    </source>
</reference>
<accession>A0A0N7G2G8</accession>
<dbReference type="InterPro" id="IPR043887">
    <property type="entry name" value="DUF5845"/>
</dbReference>
<evidence type="ECO:0000313" key="2">
    <source>
        <dbReference type="Proteomes" id="UP000319438"/>
    </source>
</evidence>
<dbReference type="EMBL" id="KT428292">
    <property type="protein sequence ID" value="ALH07088.1"/>
    <property type="molecule type" value="Genomic_DNA"/>
</dbReference>
<name>A0A0N7G2G8_9VIRU</name>
<protein>
    <submittedName>
        <fullName evidence="1">Uncharacterized protein</fullName>
    </submittedName>
</protein>
<evidence type="ECO:0000313" key="1">
    <source>
        <dbReference type="EMBL" id="ALH07088.1"/>
    </source>
</evidence>
<dbReference type="Proteomes" id="UP000319438">
    <property type="component" value="Segment"/>
</dbReference>